<dbReference type="PANTHER" id="PTHR43124">
    <property type="entry name" value="PURINE EFFLUX PUMP PBUE"/>
    <property type="match status" value="1"/>
</dbReference>
<evidence type="ECO:0000313" key="9">
    <source>
        <dbReference type="Proteomes" id="UP001595872"/>
    </source>
</evidence>
<organism evidence="8 9">
    <name type="scientific">Actinomadura gamaensis</name>
    <dbReference type="NCBI Taxonomy" id="1763541"/>
    <lineage>
        <taxon>Bacteria</taxon>
        <taxon>Bacillati</taxon>
        <taxon>Actinomycetota</taxon>
        <taxon>Actinomycetes</taxon>
        <taxon>Streptosporangiales</taxon>
        <taxon>Thermomonosporaceae</taxon>
        <taxon>Actinomadura</taxon>
    </lineage>
</organism>
<dbReference type="Pfam" id="PF07690">
    <property type="entry name" value="MFS_1"/>
    <property type="match status" value="1"/>
</dbReference>
<keyword evidence="4 6" id="KW-1133">Transmembrane helix</keyword>
<feature type="transmembrane region" description="Helical" evidence="6">
    <location>
        <begin position="143"/>
        <end position="166"/>
    </location>
</feature>
<evidence type="ECO:0000313" key="8">
    <source>
        <dbReference type="EMBL" id="MFC4908328.1"/>
    </source>
</evidence>
<accession>A0ABV9TW25</accession>
<feature type="transmembrane region" description="Helical" evidence="6">
    <location>
        <begin position="56"/>
        <end position="74"/>
    </location>
</feature>
<comment type="subcellular location">
    <subcellularLocation>
        <location evidence="1">Cell membrane</location>
        <topology evidence="1">Multi-pass membrane protein</topology>
    </subcellularLocation>
</comment>
<evidence type="ECO:0000256" key="3">
    <source>
        <dbReference type="ARBA" id="ARBA00022692"/>
    </source>
</evidence>
<feature type="domain" description="Major facilitator superfamily (MFS) profile" evidence="7">
    <location>
        <begin position="20"/>
        <end position="395"/>
    </location>
</feature>
<name>A0ABV9TW25_9ACTN</name>
<feature type="transmembrane region" description="Helical" evidence="6">
    <location>
        <begin position="347"/>
        <end position="367"/>
    </location>
</feature>
<dbReference type="InterPro" id="IPR050189">
    <property type="entry name" value="MFS_Efflux_Transporters"/>
</dbReference>
<dbReference type="SUPFAM" id="SSF103473">
    <property type="entry name" value="MFS general substrate transporter"/>
    <property type="match status" value="1"/>
</dbReference>
<feature type="transmembrane region" description="Helical" evidence="6">
    <location>
        <begin position="252"/>
        <end position="271"/>
    </location>
</feature>
<feature type="transmembrane region" description="Helical" evidence="6">
    <location>
        <begin position="373"/>
        <end position="394"/>
    </location>
</feature>
<feature type="transmembrane region" description="Helical" evidence="6">
    <location>
        <begin position="172"/>
        <end position="193"/>
    </location>
</feature>
<dbReference type="PANTHER" id="PTHR43124:SF3">
    <property type="entry name" value="CHLORAMPHENICOL EFFLUX PUMP RV0191"/>
    <property type="match status" value="1"/>
</dbReference>
<evidence type="ECO:0000256" key="2">
    <source>
        <dbReference type="ARBA" id="ARBA00022475"/>
    </source>
</evidence>
<proteinExistence type="predicted"/>
<reference evidence="9" key="1">
    <citation type="journal article" date="2019" name="Int. J. Syst. Evol. Microbiol.">
        <title>The Global Catalogue of Microorganisms (GCM) 10K type strain sequencing project: providing services to taxonomists for standard genome sequencing and annotation.</title>
        <authorList>
            <consortium name="The Broad Institute Genomics Platform"/>
            <consortium name="The Broad Institute Genome Sequencing Center for Infectious Disease"/>
            <person name="Wu L."/>
            <person name="Ma J."/>
        </authorList>
    </citation>
    <scope>NUCLEOTIDE SEQUENCE [LARGE SCALE GENOMIC DNA]</scope>
    <source>
        <strain evidence="9">KLKA75</strain>
    </source>
</reference>
<dbReference type="RefSeq" id="WP_378254835.1">
    <property type="nucleotide sequence ID" value="NZ_JBHSIT010000003.1"/>
</dbReference>
<keyword evidence="5 6" id="KW-0472">Membrane</keyword>
<protein>
    <submittedName>
        <fullName evidence="8">MFS transporter</fullName>
    </submittedName>
</protein>
<feature type="transmembrane region" description="Helical" evidence="6">
    <location>
        <begin position="283"/>
        <end position="302"/>
    </location>
</feature>
<feature type="transmembrane region" description="Helical" evidence="6">
    <location>
        <begin position="110"/>
        <end position="131"/>
    </location>
</feature>
<evidence type="ECO:0000256" key="6">
    <source>
        <dbReference type="SAM" id="Phobius"/>
    </source>
</evidence>
<evidence type="ECO:0000256" key="5">
    <source>
        <dbReference type="ARBA" id="ARBA00023136"/>
    </source>
</evidence>
<feature type="transmembrane region" description="Helical" evidence="6">
    <location>
        <begin position="86"/>
        <end position="104"/>
    </location>
</feature>
<feature type="transmembrane region" description="Helical" evidence="6">
    <location>
        <begin position="21"/>
        <end position="44"/>
    </location>
</feature>
<feature type="transmembrane region" description="Helical" evidence="6">
    <location>
        <begin position="308"/>
        <end position="335"/>
    </location>
</feature>
<dbReference type="InterPro" id="IPR036259">
    <property type="entry name" value="MFS_trans_sf"/>
</dbReference>
<evidence type="ECO:0000256" key="4">
    <source>
        <dbReference type="ARBA" id="ARBA00022989"/>
    </source>
</evidence>
<gene>
    <name evidence="8" type="ORF">ACFPCY_13410</name>
</gene>
<dbReference type="EMBL" id="JBHSIT010000003">
    <property type="protein sequence ID" value="MFC4908328.1"/>
    <property type="molecule type" value="Genomic_DNA"/>
</dbReference>
<dbReference type="Proteomes" id="UP001595872">
    <property type="component" value="Unassembled WGS sequence"/>
</dbReference>
<dbReference type="InterPro" id="IPR011701">
    <property type="entry name" value="MFS"/>
</dbReference>
<keyword evidence="3 6" id="KW-0812">Transmembrane</keyword>
<evidence type="ECO:0000259" key="7">
    <source>
        <dbReference type="PROSITE" id="PS50850"/>
    </source>
</evidence>
<comment type="caution">
    <text evidence="8">The sequence shown here is derived from an EMBL/GenBank/DDBJ whole genome shotgun (WGS) entry which is preliminary data.</text>
</comment>
<feature type="transmembrane region" description="Helical" evidence="6">
    <location>
        <begin position="218"/>
        <end position="240"/>
    </location>
</feature>
<keyword evidence="2" id="KW-1003">Cell membrane</keyword>
<sequence>MTTTLVRARPAGSRTGYWPGVLAAALTTTVTVMPGFALGAFATAIEGDLHVSRTGVGLMISIFYATTALSSPLAKRVAARLPTPTVLAVAAVAACAAMLTVSRADDPATITAALVAGGLGNGLVQPAVGRLIAAHVPGHRRSLAAGTVGAALGATTLVPGLLVATVVPAHGWRAAMTIAALIALVPAVLTPLTRTTPGPFPARAEHAATTTGTPRGVLALWALAAALSATGNNAVATYFVQLGTHSGLPAALTGNLLSLSALLAIAVRLVTGALTERAPCRNPAVITAMMLTGGLGLALIAIGTPATFVLGAALAFSAGWGWTGLLLAATLRLVADRAENAGHTVQIGIYTGAAIAPYTFAALSGAFGDSGAALISAAAGVAGAAAMTTGAVLSRRLEGDSSRRDAAPEPAAPVGALTCADVGTARHR</sequence>
<dbReference type="PROSITE" id="PS50850">
    <property type="entry name" value="MFS"/>
    <property type="match status" value="1"/>
</dbReference>
<evidence type="ECO:0000256" key="1">
    <source>
        <dbReference type="ARBA" id="ARBA00004651"/>
    </source>
</evidence>
<dbReference type="Gene3D" id="1.20.1250.20">
    <property type="entry name" value="MFS general substrate transporter like domains"/>
    <property type="match status" value="2"/>
</dbReference>
<dbReference type="InterPro" id="IPR020846">
    <property type="entry name" value="MFS_dom"/>
</dbReference>
<keyword evidence="9" id="KW-1185">Reference proteome</keyword>